<proteinExistence type="predicted"/>
<feature type="non-terminal residue" evidence="1">
    <location>
        <position position="1"/>
    </location>
</feature>
<sequence length="315" mass="37418">YLDAADVPIINPNRPLYDAKTDAVRPNVKLRSLVDQERYEEARTLFIEIVKSNKYHFKNLWKIGIEIIGKSSPKDLIGYLKAVYTSSPPSSSAEIFNVYMDEMMIEEKWEKALEEMQLLYDTALYHHPIMLRNMAICAYNLWKKSREKLPESYFEEDQHDPFDLNITQYEKHVRVATNYLAEAHRTYLRDAELLDFYFDFLKLTGDNETAKKMILESLEVCKREPEYYLLFTLLRINKVVQVFDSRDYILQLYEFDPYLSSNEMQLDQYCKQQCIEIIQTLDDIDSTQEQLANAYETSLKIFKLYIFRLEHGCNE</sequence>
<dbReference type="AlphaFoldDB" id="A0A8H7SPR2"/>
<gene>
    <name evidence="1" type="ORF">INT48_004899</name>
</gene>
<name>A0A8H7SPR2_9FUNG</name>
<evidence type="ECO:0000313" key="1">
    <source>
        <dbReference type="EMBL" id="KAG2232886.1"/>
    </source>
</evidence>
<comment type="caution">
    <text evidence="1">The sequence shown here is derived from an EMBL/GenBank/DDBJ whole genome shotgun (WGS) entry which is preliminary data.</text>
</comment>
<organism evidence="1 2">
    <name type="scientific">Thamnidium elegans</name>
    <dbReference type="NCBI Taxonomy" id="101142"/>
    <lineage>
        <taxon>Eukaryota</taxon>
        <taxon>Fungi</taxon>
        <taxon>Fungi incertae sedis</taxon>
        <taxon>Mucoromycota</taxon>
        <taxon>Mucoromycotina</taxon>
        <taxon>Mucoromycetes</taxon>
        <taxon>Mucorales</taxon>
        <taxon>Mucorineae</taxon>
        <taxon>Mucoraceae</taxon>
        <taxon>Thamnidium</taxon>
    </lineage>
</organism>
<keyword evidence="2" id="KW-1185">Reference proteome</keyword>
<dbReference type="Proteomes" id="UP000613177">
    <property type="component" value="Unassembled WGS sequence"/>
</dbReference>
<dbReference type="EMBL" id="JAEPRE010000096">
    <property type="protein sequence ID" value="KAG2232886.1"/>
    <property type="molecule type" value="Genomic_DNA"/>
</dbReference>
<reference evidence="1" key="1">
    <citation type="submission" date="2021-01" db="EMBL/GenBank/DDBJ databases">
        <title>Metabolic potential, ecology and presence of endohyphal bacteria is reflected in genomic diversity of Mucoromycotina.</title>
        <authorList>
            <person name="Muszewska A."/>
            <person name="Okrasinska A."/>
            <person name="Steczkiewicz K."/>
            <person name="Drgas O."/>
            <person name="Orlowska M."/>
            <person name="Perlinska-Lenart U."/>
            <person name="Aleksandrzak-Piekarczyk T."/>
            <person name="Szatraj K."/>
            <person name="Zielenkiewicz U."/>
            <person name="Pilsyk S."/>
            <person name="Malc E."/>
            <person name="Mieczkowski P."/>
            <person name="Kruszewska J.S."/>
            <person name="Biernat P."/>
            <person name="Pawlowska J."/>
        </authorList>
    </citation>
    <scope>NUCLEOTIDE SEQUENCE</scope>
    <source>
        <strain evidence="1">WA0000018081</strain>
    </source>
</reference>
<accession>A0A8H7SPR2</accession>
<protein>
    <submittedName>
        <fullName evidence="1">Uncharacterized protein</fullName>
    </submittedName>
</protein>
<evidence type="ECO:0000313" key="2">
    <source>
        <dbReference type="Proteomes" id="UP000613177"/>
    </source>
</evidence>